<dbReference type="Proteomes" id="UP000572722">
    <property type="component" value="Unassembled WGS sequence"/>
</dbReference>
<keyword evidence="5" id="KW-0732">Signal</keyword>
<keyword evidence="7" id="KW-0998">Cell outer membrane</keyword>
<comment type="subcellular location">
    <subcellularLocation>
        <location evidence="2">Cell outer membrane</location>
    </subcellularLocation>
    <subcellularLocation>
        <location evidence="1">Cell surface</location>
    </subcellularLocation>
</comment>
<dbReference type="SUPFAM" id="SSF54523">
    <property type="entry name" value="Pili subunits"/>
    <property type="match status" value="1"/>
</dbReference>
<dbReference type="GO" id="GO:0009986">
    <property type="term" value="C:cell surface"/>
    <property type="evidence" value="ECO:0007669"/>
    <property type="project" value="UniProtKB-SubCell"/>
</dbReference>
<comment type="caution">
    <text evidence="10">The sequence shown here is derived from an EMBL/GenBank/DDBJ whole genome shotgun (WGS) entry which is preliminary data.</text>
</comment>
<evidence type="ECO:0000256" key="1">
    <source>
        <dbReference type="ARBA" id="ARBA00004241"/>
    </source>
</evidence>
<organism evidence="10 11">
    <name type="scientific">Vibrio tubiashii</name>
    <dbReference type="NCBI Taxonomy" id="29498"/>
    <lineage>
        <taxon>Bacteria</taxon>
        <taxon>Pseudomonadati</taxon>
        <taxon>Pseudomonadota</taxon>
        <taxon>Gammaproteobacteria</taxon>
        <taxon>Vibrionales</taxon>
        <taxon>Vibrionaceae</taxon>
        <taxon>Vibrio</taxon>
        <taxon>Vibrio oreintalis group</taxon>
    </lineage>
</organism>
<dbReference type="GO" id="GO:0009279">
    <property type="term" value="C:cell outer membrane"/>
    <property type="evidence" value="ECO:0007669"/>
    <property type="project" value="UniProtKB-SubCell"/>
</dbReference>
<dbReference type="InterPro" id="IPR045584">
    <property type="entry name" value="Pilin-like"/>
</dbReference>
<feature type="domain" description="Trimeric autotransporter adhesin YadA-like C-terminal membrane anchor" evidence="9">
    <location>
        <begin position="219"/>
        <end position="278"/>
    </location>
</feature>
<proteinExistence type="predicted"/>
<evidence type="ECO:0000256" key="2">
    <source>
        <dbReference type="ARBA" id="ARBA00004442"/>
    </source>
</evidence>
<dbReference type="AlphaFoldDB" id="A0AAE5GLU3"/>
<dbReference type="Pfam" id="PF03895">
    <property type="entry name" value="YadA_anchor"/>
    <property type="match status" value="1"/>
</dbReference>
<evidence type="ECO:0000256" key="3">
    <source>
        <dbReference type="ARBA" id="ARBA00022452"/>
    </source>
</evidence>
<evidence type="ECO:0000256" key="7">
    <source>
        <dbReference type="ARBA" id="ARBA00023237"/>
    </source>
</evidence>
<evidence type="ECO:0000313" key="11">
    <source>
        <dbReference type="Proteomes" id="UP000572722"/>
    </source>
</evidence>
<protein>
    <recommendedName>
        <fullName evidence="9">Trimeric autotransporter adhesin YadA-like C-terminal membrane anchor domain-containing protein</fullName>
    </recommendedName>
</protein>
<gene>
    <name evidence="10" type="ORF">F0237_00295</name>
</gene>
<dbReference type="InterPro" id="IPR005594">
    <property type="entry name" value="YadA_C"/>
</dbReference>
<evidence type="ECO:0000259" key="9">
    <source>
        <dbReference type="Pfam" id="PF03895"/>
    </source>
</evidence>
<evidence type="ECO:0000256" key="8">
    <source>
        <dbReference type="SAM" id="MobiDB-lite"/>
    </source>
</evidence>
<evidence type="ECO:0000256" key="4">
    <source>
        <dbReference type="ARBA" id="ARBA00022692"/>
    </source>
</evidence>
<name>A0AAE5GLU3_9VIBR</name>
<feature type="region of interest" description="Disordered" evidence="8">
    <location>
        <begin position="121"/>
        <end position="145"/>
    </location>
</feature>
<accession>A0AAE5GLU3</accession>
<reference evidence="10 11" key="1">
    <citation type="submission" date="2019-08" db="EMBL/GenBank/DDBJ databases">
        <title>Draft genome sequencing and comparative genomics of hatchery-associated Vibrios.</title>
        <authorList>
            <person name="Kehlet-Delgado H."/>
            <person name="Mueller R.S."/>
        </authorList>
    </citation>
    <scope>NUCLEOTIDE SEQUENCE [LARGE SCALE GENOMIC DNA]</scope>
    <source>
        <strain evidence="10 11">01-65-5-1</strain>
    </source>
</reference>
<keyword evidence="6" id="KW-0472">Membrane</keyword>
<dbReference type="EMBL" id="VTXO01000001">
    <property type="protein sequence ID" value="NOI79079.1"/>
    <property type="molecule type" value="Genomic_DNA"/>
</dbReference>
<evidence type="ECO:0000256" key="5">
    <source>
        <dbReference type="ARBA" id="ARBA00022729"/>
    </source>
</evidence>
<sequence>MTNGTDEEKAAIQQVIREKFSAVVQNKEYRNSRGVIDGDASKFQSHEVKAIIQGKLNKADKNIDIAASRGASNVQITTGGTGINNINGEEVYNVQYTDTATGETKVVSMTGAEFEQAFKTALQDKAAPTTPTPQPKTPEDKEKDLKDAAKKLVETAELTKEELAVYATTQQTAYATQESRIAQNEQDIFFLKDEVKRLDEKMDGVMAGVHAVNNARPYLMAEGDTAIGAGVGYAGSAGAVAFGAAHAFTDSLSASMTLNVTTGSYSEVSGGAGVQYKF</sequence>
<dbReference type="Gene3D" id="3.30.1300.30">
    <property type="entry name" value="GSPII I/J protein-like"/>
    <property type="match status" value="1"/>
</dbReference>
<keyword evidence="3" id="KW-1134">Transmembrane beta strand</keyword>
<keyword evidence="4" id="KW-0812">Transmembrane</keyword>
<evidence type="ECO:0000256" key="6">
    <source>
        <dbReference type="ARBA" id="ARBA00023136"/>
    </source>
</evidence>
<evidence type="ECO:0000313" key="10">
    <source>
        <dbReference type="EMBL" id="NOI79079.1"/>
    </source>
</evidence>